<organism evidence="1 2">
    <name type="scientific">Grimontia sedimenti</name>
    <dbReference type="NCBI Taxonomy" id="2711294"/>
    <lineage>
        <taxon>Bacteria</taxon>
        <taxon>Pseudomonadati</taxon>
        <taxon>Pseudomonadota</taxon>
        <taxon>Gammaproteobacteria</taxon>
        <taxon>Vibrionales</taxon>
        <taxon>Vibrionaceae</taxon>
        <taxon>Grimontia</taxon>
    </lineage>
</organism>
<evidence type="ECO:0000313" key="1">
    <source>
        <dbReference type="EMBL" id="NGO00138.1"/>
    </source>
</evidence>
<evidence type="ECO:0008006" key="3">
    <source>
        <dbReference type="Google" id="ProtNLM"/>
    </source>
</evidence>
<accession>A0A6M1RW59</accession>
<sequence>MGKSILVITHGMGEHTADSLKKTVIDAANATLKRYKSTEHINFEDHVDVFPIAYNHIFDEERKRIEASAKSIGNYFKGQLPNKFIAEIVNFESNVGKDIFFNTHILDVILYAGLHGEKVRTHLAAEFAKVLVHRTSGRRLHVMAHSLGTIAMHDMLAKTYGDTGAKIPPRNKIDSLWMISNASYLFFKVNETLLKTGIDPFSTIVKPSRGDAGCVTDYYNVFNKFDPLTWFLPFNPDVDKNWVDPLTLEKNFHSLRTKQLFSTKNPHALEEYLKIPQSQLNFCTESCPKKAFLLMSRS</sequence>
<reference evidence="1 2" key="1">
    <citation type="submission" date="2020-02" db="EMBL/GenBank/DDBJ databases">
        <title>The draft genome of Grimontia sedimenta sp. nov., isolated from benthic sediments near coral reefs south of Kuwait.</title>
        <authorList>
            <person name="Mahmoud H.M."/>
            <person name="Jose L."/>
            <person name="Eapen S."/>
        </authorList>
    </citation>
    <scope>NUCLEOTIDE SEQUENCE [LARGE SCALE GENOMIC DNA]</scope>
    <source>
        <strain evidence="1 2">S25</strain>
    </source>
</reference>
<gene>
    <name evidence="1" type="ORF">G5S52_21670</name>
</gene>
<dbReference type="Proteomes" id="UP000473008">
    <property type="component" value="Unassembled WGS sequence"/>
</dbReference>
<proteinExistence type="predicted"/>
<dbReference type="RefSeq" id="WP_165018428.1">
    <property type="nucleotide sequence ID" value="NZ_JAALDL010000024.1"/>
</dbReference>
<protein>
    <recommendedName>
        <fullName evidence="3">Alpha/beta hydrolase</fullName>
    </recommendedName>
</protein>
<comment type="caution">
    <text evidence="1">The sequence shown here is derived from an EMBL/GenBank/DDBJ whole genome shotgun (WGS) entry which is preliminary data.</text>
</comment>
<keyword evidence="2" id="KW-1185">Reference proteome</keyword>
<evidence type="ECO:0000313" key="2">
    <source>
        <dbReference type="Proteomes" id="UP000473008"/>
    </source>
</evidence>
<dbReference type="AlphaFoldDB" id="A0A6M1RW59"/>
<dbReference type="EMBL" id="JAALDL010000024">
    <property type="protein sequence ID" value="NGO00138.1"/>
    <property type="molecule type" value="Genomic_DNA"/>
</dbReference>
<name>A0A6M1RW59_9GAMM</name>